<name>A0A2T4JW44_9RHOB</name>
<dbReference type="Proteomes" id="UP000241010">
    <property type="component" value="Unassembled WGS sequence"/>
</dbReference>
<proteinExistence type="predicted"/>
<organism evidence="1 2">
    <name type="scientific">Cereibacter changlensis JA139</name>
    <dbReference type="NCBI Taxonomy" id="1188249"/>
    <lineage>
        <taxon>Bacteria</taxon>
        <taxon>Pseudomonadati</taxon>
        <taxon>Pseudomonadota</taxon>
        <taxon>Alphaproteobacteria</taxon>
        <taxon>Rhodobacterales</taxon>
        <taxon>Paracoccaceae</taxon>
        <taxon>Cereibacter</taxon>
    </lineage>
</organism>
<protein>
    <submittedName>
        <fullName evidence="1">Uncharacterized protein</fullName>
    </submittedName>
</protein>
<accession>A0A2T4JW44</accession>
<dbReference type="OrthoDB" id="9928515at2"/>
<sequence length="116" mass="12919">MTPQYDPALDDEALKQLLEDGALSVGSLDALAHLAGRLEALDEWVHTLEVTECRGEREVGRIDLSIMGLDGEDEWDVPLEPARMRALLQDKLARMRETGAAFRFDLWLGETAEDPA</sequence>
<reference evidence="1 2" key="1">
    <citation type="submission" date="2018-03" db="EMBL/GenBank/DDBJ databases">
        <title>Cereibacter changlensis.</title>
        <authorList>
            <person name="Meyer T.E."/>
            <person name="Miller S."/>
            <person name="Lodha T."/>
            <person name="Gandham S."/>
            <person name="Chintalapati S."/>
            <person name="Chintalapati V.R."/>
        </authorList>
    </citation>
    <scope>NUCLEOTIDE SEQUENCE [LARGE SCALE GENOMIC DNA]</scope>
    <source>
        <strain evidence="1 2">JA139</strain>
    </source>
</reference>
<evidence type="ECO:0000313" key="2">
    <source>
        <dbReference type="Proteomes" id="UP000241010"/>
    </source>
</evidence>
<evidence type="ECO:0000313" key="1">
    <source>
        <dbReference type="EMBL" id="PTE22105.1"/>
    </source>
</evidence>
<keyword evidence="2" id="KW-1185">Reference proteome</keyword>
<gene>
    <name evidence="1" type="ORF">C5F48_08730</name>
</gene>
<dbReference type="AlphaFoldDB" id="A0A2T4JW44"/>
<dbReference type="RefSeq" id="WP_107663523.1">
    <property type="nucleotide sequence ID" value="NZ_PZKG01000029.1"/>
</dbReference>
<comment type="caution">
    <text evidence="1">The sequence shown here is derived from an EMBL/GenBank/DDBJ whole genome shotgun (WGS) entry which is preliminary data.</text>
</comment>
<dbReference type="EMBL" id="PZKG01000029">
    <property type="protein sequence ID" value="PTE22105.1"/>
    <property type="molecule type" value="Genomic_DNA"/>
</dbReference>